<dbReference type="EMBL" id="CP068393">
    <property type="protein sequence ID" value="QUC66407.1"/>
    <property type="molecule type" value="Genomic_DNA"/>
</dbReference>
<evidence type="ECO:0000313" key="1">
    <source>
        <dbReference type="EMBL" id="QUC66407.1"/>
    </source>
</evidence>
<keyword evidence="2" id="KW-1185">Reference proteome</keyword>
<proteinExistence type="predicted"/>
<keyword evidence="1" id="KW-0067">ATP-binding</keyword>
<sequence>MDKAITVDHLMKKYKEHTAVDGISFEVGSGEFFSLLGENGAGKTTTINILCTILDKTAGSVKVYDHELGREDDAIRNLIGIVFQNSVLDRELTVKENLFTRGSYYGLNKKQVLQRIEPFMEGFELNEIWNRKYDRLSGGQRRRVDIVRALINQPKILFLDEPTTGLDPKSRRMIWNHIRKLREEQNMTIFLTTHYMEETAEADRVVILDKGHVIASGSPSELKSRHTSPKLVWYAEQNEARSSLLDGCVWTYEADHYNVYYADSVTDFLYRNREQITDYEVLKGTMDDVFLNLTGREMAV</sequence>
<name>A0AC61MVR1_9FIRM</name>
<organism evidence="1 2">
    <name type="scientific">Aristaeella hokkaidonensis</name>
    <dbReference type="NCBI Taxonomy" id="3046382"/>
    <lineage>
        <taxon>Bacteria</taxon>
        <taxon>Bacillati</taxon>
        <taxon>Bacillota</taxon>
        <taxon>Clostridia</taxon>
        <taxon>Eubacteriales</taxon>
        <taxon>Aristaeellaceae</taxon>
        <taxon>Aristaeella</taxon>
    </lineage>
</organism>
<accession>A0AC61MVR1</accession>
<reference evidence="1" key="1">
    <citation type="submission" date="2021-01" db="EMBL/GenBank/DDBJ databases">
        <title>Complete genome sequence of Clostridiales bacterium R-7.</title>
        <authorList>
            <person name="Mahoney-Kurpe S.C."/>
            <person name="Palevich N."/>
            <person name="Koike S."/>
            <person name="Moon C.D."/>
            <person name="Attwood G.T."/>
        </authorList>
    </citation>
    <scope>NUCLEOTIDE SEQUENCE</scope>
    <source>
        <strain evidence="1">R-7</strain>
    </source>
</reference>
<evidence type="ECO:0000313" key="2">
    <source>
        <dbReference type="Proteomes" id="UP000682782"/>
    </source>
</evidence>
<gene>
    <name evidence="1" type="ORF">JYE49_11125</name>
</gene>
<protein>
    <submittedName>
        <fullName evidence="1">ABC transporter ATP-binding protein</fullName>
    </submittedName>
</protein>
<dbReference type="Proteomes" id="UP000682782">
    <property type="component" value="Chromosome"/>
</dbReference>
<keyword evidence="1" id="KW-0547">Nucleotide-binding</keyword>